<dbReference type="PROSITE" id="PS00715">
    <property type="entry name" value="SIGMA70_1"/>
    <property type="match status" value="1"/>
</dbReference>
<dbReference type="SUPFAM" id="SSF88659">
    <property type="entry name" value="Sigma3 and sigma4 domains of RNA polymerase sigma factors"/>
    <property type="match status" value="2"/>
</dbReference>
<keyword evidence="1" id="KW-0805">Transcription regulation</keyword>
<dbReference type="Gene3D" id="1.10.601.10">
    <property type="entry name" value="RNA Polymerase Primary Sigma Factor"/>
    <property type="match status" value="1"/>
</dbReference>
<dbReference type="InterPro" id="IPR013324">
    <property type="entry name" value="RNA_pol_sigma_r3/r4-like"/>
</dbReference>
<dbReference type="EMBL" id="DSVL01000443">
    <property type="protein sequence ID" value="HFH30688.1"/>
    <property type="molecule type" value="Genomic_DNA"/>
</dbReference>
<dbReference type="InterPro" id="IPR007624">
    <property type="entry name" value="RNA_pol_sigma70_r3"/>
</dbReference>
<keyword evidence="4" id="KW-0804">Transcription</keyword>
<dbReference type="InterPro" id="IPR000943">
    <property type="entry name" value="RNA_pol_sigma70"/>
</dbReference>
<dbReference type="PRINTS" id="PR00046">
    <property type="entry name" value="SIGMA70FCT"/>
</dbReference>
<dbReference type="PIRSF" id="PIRSF000770">
    <property type="entry name" value="RNA_pol_sigma-SigE/K"/>
    <property type="match status" value="1"/>
</dbReference>
<organism evidence="6">
    <name type="scientific">Gracilinema caldarium</name>
    <dbReference type="NCBI Taxonomy" id="215591"/>
    <lineage>
        <taxon>Bacteria</taxon>
        <taxon>Pseudomonadati</taxon>
        <taxon>Spirochaetota</taxon>
        <taxon>Spirochaetia</taxon>
        <taxon>Spirochaetales</taxon>
        <taxon>Breznakiellaceae</taxon>
        <taxon>Gracilinema</taxon>
    </lineage>
</organism>
<reference evidence="6" key="1">
    <citation type="journal article" date="2020" name="mSystems">
        <title>Genome- and Community-Level Interaction Insights into Carbon Utilization and Element Cycling Functions of Hydrothermarchaeota in Hydrothermal Sediment.</title>
        <authorList>
            <person name="Zhou Z."/>
            <person name="Liu Y."/>
            <person name="Xu W."/>
            <person name="Pan J."/>
            <person name="Luo Z.H."/>
            <person name="Li M."/>
        </authorList>
    </citation>
    <scope>NUCLEOTIDE SEQUENCE [LARGE SCALE GENOMIC DNA]</scope>
    <source>
        <strain evidence="6">SpSt-503</strain>
    </source>
</reference>
<keyword evidence="3" id="KW-0238">DNA-binding</keyword>
<dbReference type="PANTHER" id="PTHR30603">
    <property type="entry name" value="RNA POLYMERASE SIGMA FACTOR RPO"/>
    <property type="match status" value="1"/>
</dbReference>
<dbReference type="AlphaFoldDB" id="A0A7C3E2W8"/>
<dbReference type="Pfam" id="PF04545">
    <property type="entry name" value="Sigma70_r4"/>
    <property type="match status" value="1"/>
</dbReference>
<gene>
    <name evidence="6" type="ORF">ENS59_14450</name>
</gene>
<dbReference type="GO" id="GO:0003677">
    <property type="term" value="F:DNA binding"/>
    <property type="evidence" value="ECO:0007669"/>
    <property type="project" value="UniProtKB-KW"/>
</dbReference>
<keyword evidence="2" id="KW-0731">Sigma factor</keyword>
<evidence type="ECO:0000256" key="4">
    <source>
        <dbReference type="ARBA" id="ARBA00023163"/>
    </source>
</evidence>
<dbReference type="InterPro" id="IPR009042">
    <property type="entry name" value="RNA_pol_sigma70_r1_2"/>
</dbReference>
<dbReference type="Pfam" id="PF00140">
    <property type="entry name" value="Sigma70_r1_2"/>
    <property type="match status" value="1"/>
</dbReference>
<proteinExistence type="predicted"/>
<dbReference type="Pfam" id="PF04539">
    <property type="entry name" value="Sigma70_r3"/>
    <property type="match status" value="1"/>
</dbReference>
<dbReference type="SUPFAM" id="SSF88946">
    <property type="entry name" value="Sigma2 domain of RNA polymerase sigma factors"/>
    <property type="match status" value="1"/>
</dbReference>
<evidence type="ECO:0000256" key="2">
    <source>
        <dbReference type="ARBA" id="ARBA00023082"/>
    </source>
</evidence>
<dbReference type="InterPro" id="IPR013325">
    <property type="entry name" value="RNA_pol_sigma_r2"/>
</dbReference>
<sequence>MAKKKDNFNTDDVLKTYFDQIKAAPLLTFEEELELSRRILQGDERARQRLIESNLRLVVKIAKAYMSNDVSLLDLIQEGNLGLIHAAQKYDFKKQVRFSTYASWWIKQAISRSLANKRRTIRLPHRKEEALKKIQKAYNTLSQLYMRRPSTDEIAAEVGLAQEEVEYIMNIANGMVSLDADTGDEDSTSLIDLCEDYTYSPDTEFLRNSVREDTMKFLERLMEREKKILMYRFRFFGGERYTLKEIGDEMGISPETVRQIEMRALKRFKEEAADLKEYVYI</sequence>
<evidence type="ECO:0000256" key="3">
    <source>
        <dbReference type="ARBA" id="ARBA00023125"/>
    </source>
</evidence>
<dbReference type="InterPro" id="IPR014284">
    <property type="entry name" value="RNA_pol_sigma-70_dom"/>
</dbReference>
<name>A0A7C3E2W8_9SPIR</name>
<evidence type="ECO:0000256" key="1">
    <source>
        <dbReference type="ARBA" id="ARBA00023015"/>
    </source>
</evidence>
<dbReference type="GO" id="GO:0016987">
    <property type="term" value="F:sigma factor activity"/>
    <property type="evidence" value="ECO:0007669"/>
    <property type="project" value="UniProtKB-KW"/>
</dbReference>
<dbReference type="InterPro" id="IPR036388">
    <property type="entry name" value="WH-like_DNA-bd_sf"/>
</dbReference>
<dbReference type="GO" id="GO:0006352">
    <property type="term" value="P:DNA-templated transcription initiation"/>
    <property type="evidence" value="ECO:0007669"/>
    <property type="project" value="InterPro"/>
</dbReference>
<dbReference type="Pfam" id="PF04542">
    <property type="entry name" value="Sigma70_r2"/>
    <property type="match status" value="1"/>
</dbReference>
<feature type="domain" description="RNA polymerase sigma-70" evidence="5">
    <location>
        <begin position="74"/>
        <end position="87"/>
    </location>
</feature>
<dbReference type="Gene3D" id="1.10.10.10">
    <property type="entry name" value="Winged helix-like DNA-binding domain superfamily/Winged helix DNA-binding domain"/>
    <property type="match status" value="2"/>
</dbReference>
<evidence type="ECO:0000313" key="6">
    <source>
        <dbReference type="EMBL" id="HFH30688.1"/>
    </source>
</evidence>
<dbReference type="PANTHER" id="PTHR30603:SF47">
    <property type="entry name" value="RNA POLYMERASE SIGMA FACTOR SIGD, CHLOROPLASTIC"/>
    <property type="match status" value="1"/>
</dbReference>
<dbReference type="InterPro" id="IPR050239">
    <property type="entry name" value="Sigma-70_RNA_pol_init_factors"/>
</dbReference>
<dbReference type="InterPro" id="IPR007627">
    <property type="entry name" value="RNA_pol_sigma70_r2"/>
</dbReference>
<dbReference type="InterPro" id="IPR007630">
    <property type="entry name" value="RNA_pol_sigma70_r4"/>
</dbReference>
<dbReference type="CDD" id="cd06171">
    <property type="entry name" value="Sigma70_r4"/>
    <property type="match status" value="1"/>
</dbReference>
<evidence type="ECO:0000259" key="5">
    <source>
        <dbReference type="PROSITE" id="PS00715"/>
    </source>
</evidence>
<comment type="caution">
    <text evidence="6">The sequence shown here is derived from an EMBL/GenBank/DDBJ whole genome shotgun (WGS) entry which is preliminary data.</text>
</comment>
<accession>A0A7C3E2W8</accession>
<protein>
    <submittedName>
        <fullName evidence="6">Sigma-70 family RNA polymerase sigma factor</fullName>
    </submittedName>
</protein>
<dbReference type="NCBIfam" id="TIGR02937">
    <property type="entry name" value="sigma70-ECF"/>
    <property type="match status" value="1"/>
</dbReference>